<protein>
    <submittedName>
        <fullName evidence="3">M23 family metallopeptidase</fullName>
    </submittedName>
</protein>
<dbReference type="GO" id="GO:0004222">
    <property type="term" value="F:metalloendopeptidase activity"/>
    <property type="evidence" value="ECO:0007669"/>
    <property type="project" value="TreeGrafter"/>
</dbReference>
<comment type="caution">
    <text evidence="3">The sequence shown here is derived from an EMBL/GenBank/DDBJ whole genome shotgun (WGS) entry which is preliminary data.</text>
</comment>
<dbReference type="Gene3D" id="2.70.70.10">
    <property type="entry name" value="Glucose Permease (Domain IIA)"/>
    <property type="match status" value="1"/>
</dbReference>
<dbReference type="SUPFAM" id="SSF51261">
    <property type="entry name" value="Duplicated hybrid motif"/>
    <property type="match status" value="1"/>
</dbReference>
<evidence type="ECO:0000259" key="2">
    <source>
        <dbReference type="Pfam" id="PF01551"/>
    </source>
</evidence>
<reference evidence="3 4" key="1">
    <citation type="submission" date="2020-02" db="EMBL/GenBank/DDBJ databases">
        <authorList>
            <person name="Dziuba M."/>
            <person name="Kuznetsov B."/>
            <person name="Mardanov A."/>
            <person name="Ravin N."/>
            <person name="Grouzdev D."/>
        </authorList>
    </citation>
    <scope>NUCLEOTIDE SEQUENCE [LARGE SCALE GENOMIC DNA]</scope>
    <source>
        <strain evidence="3 4">SpK</strain>
    </source>
</reference>
<dbReference type="AlphaFoldDB" id="A0A7C9QUN1"/>
<proteinExistence type="predicted"/>
<sequence length="265" mass="27791">MRWIWACALAWIAIMSTSQATELRGRLEQGGLALGQARPGADIRLDGRNVPTDSAGRFALGFGRDAPAQAVLEIDGQRQMLAIAPRAWKIQRIDGLPPAKVTPDPSDLARIKAENQLVAARREIVTPIAQFLDGIAVPADGPVSGVFGSQRVLNGEGRAPHSGTDIAAPAGSPVRALASGTVTLAHPGMFFTGLTAMVDHGLGVQSVYAHLSRLDVVEGQHVEKGQVIGAVGASGRATGPHLHWGVSWLDVRLDPETVLAVLATP</sequence>
<dbReference type="PANTHER" id="PTHR21666">
    <property type="entry name" value="PEPTIDASE-RELATED"/>
    <property type="match status" value="1"/>
</dbReference>
<dbReference type="InterPro" id="IPR050570">
    <property type="entry name" value="Cell_wall_metabolism_enzyme"/>
</dbReference>
<evidence type="ECO:0000313" key="4">
    <source>
        <dbReference type="Proteomes" id="UP000480684"/>
    </source>
</evidence>
<dbReference type="InterPro" id="IPR016047">
    <property type="entry name" value="M23ase_b-sheet_dom"/>
</dbReference>
<feature type="signal peptide" evidence="1">
    <location>
        <begin position="1"/>
        <end position="20"/>
    </location>
</feature>
<evidence type="ECO:0000256" key="1">
    <source>
        <dbReference type="SAM" id="SignalP"/>
    </source>
</evidence>
<organism evidence="3 4">
    <name type="scientific">Magnetospirillum aberrantis SpK</name>
    <dbReference type="NCBI Taxonomy" id="908842"/>
    <lineage>
        <taxon>Bacteria</taxon>
        <taxon>Pseudomonadati</taxon>
        <taxon>Pseudomonadota</taxon>
        <taxon>Alphaproteobacteria</taxon>
        <taxon>Rhodospirillales</taxon>
        <taxon>Rhodospirillaceae</taxon>
        <taxon>Magnetospirillum</taxon>
    </lineage>
</organism>
<dbReference type="Proteomes" id="UP000480684">
    <property type="component" value="Unassembled WGS sequence"/>
</dbReference>
<dbReference type="FunFam" id="2.70.70.10:FF:000019">
    <property type="entry name" value="M23 family peptidase"/>
    <property type="match status" value="1"/>
</dbReference>
<dbReference type="EMBL" id="JAAIYP010000038">
    <property type="protein sequence ID" value="NFV80817.1"/>
    <property type="molecule type" value="Genomic_DNA"/>
</dbReference>
<dbReference type="InterPro" id="IPR011055">
    <property type="entry name" value="Dup_hybrid_motif"/>
</dbReference>
<keyword evidence="1" id="KW-0732">Signal</keyword>
<feature type="domain" description="M23ase beta-sheet core" evidence="2">
    <location>
        <begin position="160"/>
        <end position="255"/>
    </location>
</feature>
<feature type="chain" id="PRO_5028921719" evidence="1">
    <location>
        <begin position="21"/>
        <end position="265"/>
    </location>
</feature>
<dbReference type="PANTHER" id="PTHR21666:SF285">
    <property type="entry name" value="M23 FAMILY METALLOPEPTIDASE"/>
    <property type="match status" value="1"/>
</dbReference>
<evidence type="ECO:0000313" key="3">
    <source>
        <dbReference type="EMBL" id="NFV80817.1"/>
    </source>
</evidence>
<dbReference type="Pfam" id="PF01551">
    <property type="entry name" value="Peptidase_M23"/>
    <property type="match status" value="1"/>
</dbReference>
<name>A0A7C9QUN1_9PROT</name>
<accession>A0A7C9QUN1</accession>
<gene>
    <name evidence="3" type="ORF">G4223_11920</name>
</gene>
<keyword evidence="4" id="KW-1185">Reference proteome</keyword>
<dbReference type="CDD" id="cd12797">
    <property type="entry name" value="M23_peptidase"/>
    <property type="match status" value="1"/>
</dbReference>